<proteinExistence type="inferred from homology"/>
<keyword evidence="3" id="KW-0274">FAD</keyword>
<gene>
    <name evidence="8" type="ORF">PAC_03366</name>
</gene>
<dbReference type="OrthoDB" id="1716816at2759"/>
<feature type="region of interest" description="Disordered" evidence="5">
    <location>
        <begin position="1"/>
        <end position="32"/>
    </location>
</feature>
<evidence type="ECO:0000259" key="7">
    <source>
        <dbReference type="Pfam" id="PF07976"/>
    </source>
</evidence>
<dbReference type="AlphaFoldDB" id="A0A1L7WL38"/>
<dbReference type="PRINTS" id="PR00420">
    <property type="entry name" value="RNGMNOXGNASE"/>
</dbReference>
<evidence type="ECO:0000256" key="4">
    <source>
        <dbReference type="ARBA" id="ARBA00023002"/>
    </source>
</evidence>
<dbReference type="GO" id="GO:0016709">
    <property type="term" value="F:oxidoreductase activity, acting on paired donors, with incorporation or reduction of molecular oxygen, NAD(P)H as one donor, and incorporation of one atom of oxygen"/>
    <property type="evidence" value="ECO:0007669"/>
    <property type="project" value="UniProtKB-ARBA"/>
</dbReference>
<dbReference type="GO" id="GO:0071949">
    <property type="term" value="F:FAD binding"/>
    <property type="evidence" value="ECO:0007669"/>
    <property type="project" value="InterPro"/>
</dbReference>
<name>A0A1L7WL38_9HELO</name>
<evidence type="ECO:0000259" key="6">
    <source>
        <dbReference type="Pfam" id="PF01494"/>
    </source>
</evidence>
<dbReference type="EMBL" id="FJOG01000003">
    <property type="protein sequence ID" value="CZR53487.1"/>
    <property type="molecule type" value="Genomic_DNA"/>
</dbReference>
<reference evidence="8 9" key="1">
    <citation type="submission" date="2016-03" db="EMBL/GenBank/DDBJ databases">
        <authorList>
            <person name="Ploux O."/>
        </authorList>
    </citation>
    <scope>NUCLEOTIDE SEQUENCE [LARGE SCALE GENOMIC DNA]</scope>
    <source>
        <strain evidence="8 9">UAMH 11012</strain>
    </source>
</reference>
<dbReference type="SUPFAM" id="SSF54373">
    <property type="entry name" value="FAD-linked reductases, C-terminal domain"/>
    <property type="match status" value="1"/>
</dbReference>
<evidence type="ECO:0000313" key="8">
    <source>
        <dbReference type="EMBL" id="CZR53487.1"/>
    </source>
</evidence>
<dbReference type="PANTHER" id="PTHR43004:SF4">
    <property type="entry name" value="FAD-BINDING DOMAIN-CONTAINING PROTEIN"/>
    <property type="match status" value="1"/>
</dbReference>
<feature type="compositionally biased region" description="Low complexity" evidence="5">
    <location>
        <begin position="16"/>
        <end position="27"/>
    </location>
</feature>
<protein>
    <submittedName>
        <fullName evidence="8">Related to 2-polyprenyl-6-methoxyphenol hydroxylase and related FAD-dependent oxidoreductases</fullName>
    </submittedName>
</protein>
<dbReference type="InterPro" id="IPR036188">
    <property type="entry name" value="FAD/NAD-bd_sf"/>
</dbReference>
<dbReference type="InterPro" id="IPR036249">
    <property type="entry name" value="Thioredoxin-like_sf"/>
</dbReference>
<evidence type="ECO:0000313" key="9">
    <source>
        <dbReference type="Proteomes" id="UP000184330"/>
    </source>
</evidence>
<dbReference type="Gene3D" id="3.50.50.60">
    <property type="entry name" value="FAD/NAD(P)-binding domain"/>
    <property type="match status" value="1"/>
</dbReference>
<keyword evidence="4" id="KW-0560">Oxidoreductase</keyword>
<feature type="domain" description="FAD-binding" evidence="6">
    <location>
        <begin position="44"/>
        <end position="396"/>
    </location>
</feature>
<evidence type="ECO:0000256" key="5">
    <source>
        <dbReference type="SAM" id="MobiDB-lite"/>
    </source>
</evidence>
<sequence length="640" mass="70551">MVPGLNNEGFPHEPATNGMNGTNGTNGHVHDEDTAMMNGDGDHVIIVGAGPAGLMLASNLVRFGIKTKIIDDRPDKTSSGRADGLQPKTIETFKQLGLADPLLRKGARIYDICFWSGSVASPLRRIGREIHYPPGVVDVQDPFILLVHQGMVEEVFLDDLSIRGVEVMRNSEFARYSTPEKDGVEVEYNDLGSDSVKTIKGRYVIGCDGAHSRVRKSMLGSEFEGENTTSAWGVLDGVVDTDFPDLWSKAVISSEKEGSILCIPREKNMTRLYIELHVGSAPLSNEAATEEFVMQRAKAIMAPFTLAWKTVEWFGIYKVGQRVAKRFSDDSERIFIAGDAAHSHSPKAAQGMNVSMHDAFNLSWKLNLVIRGLASPALLTTYEQERRKIAQDLIDFDYGHANAFAAGDPKLLAENFAKNIRFISGVGAEYSNNILNIPDKLPRGGLKPGCLLVPAKVSRYVDANPVNLQLDIPMIGQFRLFFFTHNVKTASAFLSHVCSEVSSPRTVLGRASAAAAVSYSNLTQPSTEIDMYMQPSRYTPASKLVTYAIVTTMPKARVEIADLPQLLQDSRWTFYLDNLMRMPSCTEKWLGPLMESEVAIVNVRPDGYVGSIGRWKSHQMGSEVEAVRWLDSYYGAFLKA</sequence>
<dbReference type="Gene3D" id="3.30.9.10">
    <property type="entry name" value="D-Amino Acid Oxidase, subunit A, domain 2"/>
    <property type="match status" value="1"/>
</dbReference>
<dbReference type="SUPFAM" id="SSF52833">
    <property type="entry name" value="Thioredoxin-like"/>
    <property type="match status" value="1"/>
</dbReference>
<dbReference type="InterPro" id="IPR012941">
    <property type="entry name" value="Phe_hydrox_C_dim_dom"/>
</dbReference>
<dbReference type="Pfam" id="PF07976">
    <property type="entry name" value="Phe_hydrox_dim"/>
    <property type="match status" value="1"/>
</dbReference>
<dbReference type="Proteomes" id="UP000184330">
    <property type="component" value="Unassembled WGS sequence"/>
</dbReference>
<feature type="domain" description="Phenol hydroxylase-like C-terminal dimerisation" evidence="7">
    <location>
        <begin position="444"/>
        <end position="638"/>
    </location>
</feature>
<dbReference type="Gene3D" id="3.40.30.20">
    <property type="match status" value="1"/>
</dbReference>
<evidence type="ECO:0000256" key="3">
    <source>
        <dbReference type="ARBA" id="ARBA00022827"/>
    </source>
</evidence>
<accession>A0A1L7WL38</accession>
<evidence type="ECO:0000256" key="2">
    <source>
        <dbReference type="ARBA" id="ARBA00022630"/>
    </source>
</evidence>
<dbReference type="InterPro" id="IPR002938">
    <property type="entry name" value="FAD-bd"/>
</dbReference>
<dbReference type="InterPro" id="IPR050641">
    <property type="entry name" value="RIFMO-like"/>
</dbReference>
<organism evidence="8 9">
    <name type="scientific">Phialocephala subalpina</name>
    <dbReference type="NCBI Taxonomy" id="576137"/>
    <lineage>
        <taxon>Eukaryota</taxon>
        <taxon>Fungi</taxon>
        <taxon>Dikarya</taxon>
        <taxon>Ascomycota</taxon>
        <taxon>Pezizomycotina</taxon>
        <taxon>Leotiomycetes</taxon>
        <taxon>Helotiales</taxon>
        <taxon>Mollisiaceae</taxon>
        <taxon>Phialocephala</taxon>
        <taxon>Phialocephala fortinii species complex</taxon>
    </lineage>
</organism>
<keyword evidence="9" id="KW-1185">Reference proteome</keyword>
<dbReference type="Pfam" id="PF01494">
    <property type="entry name" value="FAD_binding_3"/>
    <property type="match status" value="1"/>
</dbReference>
<dbReference type="InterPro" id="IPR038220">
    <property type="entry name" value="PHOX_C_sf"/>
</dbReference>
<dbReference type="SUPFAM" id="SSF51905">
    <property type="entry name" value="FAD/NAD(P)-binding domain"/>
    <property type="match status" value="1"/>
</dbReference>
<keyword evidence="2" id="KW-0285">Flavoprotein</keyword>
<comment type="similarity">
    <text evidence="1">Belongs to the PheA/TfdB FAD monooxygenase family.</text>
</comment>
<dbReference type="STRING" id="576137.A0A1L7WL38"/>
<dbReference type="PANTHER" id="PTHR43004">
    <property type="entry name" value="TRK SYSTEM POTASSIUM UPTAKE PROTEIN"/>
    <property type="match status" value="1"/>
</dbReference>
<evidence type="ECO:0000256" key="1">
    <source>
        <dbReference type="ARBA" id="ARBA00007801"/>
    </source>
</evidence>